<keyword evidence="2" id="KW-1185">Reference proteome</keyword>
<organism evidence="1 2">
    <name type="scientific">Clydaea vesicula</name>
    <dbReference type="NCBI Taxonomy" id="447962"/>
    <lineage>
        <taxon>Eukaryota</taxon>
        <taxon>Fungi</taxon>
        <taxon>Fungi incertae sedis</taxon>
        <taxon>Chytridiomycota</taxon>
        <taxon>Chytridiomycota incertae sedis</taxon>
        <taxon>Chytridiomycetes</taxon>
        <taxon>Lobulomycetales</taxon>
        <taxon>Lobulomycetaceae</taxon>
        <taxon>Clydaea</taxon>
    </lineage>
</organism>
<dbReference type="Proteomes" id="UP001211065">
    <property type="component" value="Unassembled WGS sequence"/>
</dbReference>
<evidence type="ECO:0000313" key="1">
    <source>
        <dbReference type="EMBL" id="KAJ3222118.1"/>
    </source>
</evidence>
<evidence type="ECO:0000313" key="2">
    <source>
        <dbReference type="Proteomes" id="UP001211065"/>
    </source>
</evidence>
<dbReference type="EMBL" id="JADGJW010000191">
    <property type="protein sequence ID" value="KAJ3222118.1"/>
    <property type="molecule type" value="Genomic_DNA"/>
</dbReference>
<sequence length="716" mass="82912">MTISEVTAVKGKVYKKRKAVTKEFYVYDPTSRKFNTKNSKTSQNKENVAFNAQSPDCQSLQQQISNLQQQNFTISSDTSSASNFSPYASSISSVSACSSPNMTSPSLDDQASVNSALSLNSMYEEKNYFLTSKSSIFPITEYSDFSEPNNEYMLTSKSSNNSNNKLNEHYIRTQLNLIQKNNTLPQKNSEYFDFSLLVDTIIPNPNVNHSFVREFSTDEALMHFLNSDFAIEPSVSTQRGSVYKGGSMPFISQSLYFECNINGESLPEYVPKTNAKTSGEFWMNKGNDVDYFIISMNYFKNPFDFYYQLSWCCLRSRHKFLFLDEFGGSPPKAALKFLDMAFTSFNQIPIEKQDLSIKIDFYLESSWTYFVYGEQGKAIQLLHALHCYAKELDYDKEESRYPRILSHDHMLKVERRVNWVKFLCFTTFVSYPFIGINNFLPLSNIIKGDERENMDMIDEKDWENFWNVNLIEEITDDVKIIYYCKICFLVRKSIRFCNQKNDKPTSALQICNSIHLELLDWLDSLPSEFKVFNCLSNFINGVKKINLKWRLMIRCAKLAIWFLYGLIKIHHENSKLNPFFKFPLTKNGLKCGDSLDIILCSVRAISSLISMFPPKETVEKMKFADYKHFSYSPEQIVYISSILRDVSLILLDVLESNEGWTKIQEIRKEVLYFHLKDCYLTVLKSLDTHFSLTCLKKVELKVINAIGIFEINNGIY</sequence>
<comment type="caution">
    <text evidence="1">The sequence shown here is derived from an EMBL/GenBank/DDBJ whole genome shotgun (WGS) entry which is preliminary data.</text>
</comment>
<name>A0AAD5U2G9_9FUNG</name>
<reference evidence="1" key="1">
    <citation type="submission" date="2020-05" db="EMBL/GenBank/DDBJ databases">
        <title>Phylogenomic resolution of chytrid fungi.</title>
        <authorList>
            <person name="Stajich J.E."/>
            <person name="Amses K."/>
            <person name="Simmons R."/>
            <person name="Seto K."/>
            <person name="Myers J."/>
            <person name="Bonds A."/>
            <person name="Quandt C.A."/>
            <person name="Barry K."/>
            <person name="Liu P."/>
            <person name="Grigoriev I."/>
            <person name="Longcore J.E."/>
            <person name="James T.Y."/>
        </authorList>
    </citation>
    <scope>NUCLEOTIDE SEQUENCE</scope>
    <source>
        <strain evidence="1">JEL0476</strain>
    </source>
</reference>
<protein>
    <submittedName>
        <fullName evidence="1">Uncharacterized protein</fullName>
    </submittedName>
</protein>
<dbReference type="AlphaFoldDB" id="A0AAD5U2G9"/>
<proteinExistence type="predicted"/>
<accession>A0AAD5U2G9</accession>
<gene>
    <name evidence="1" type="ORF">HK099_002697</name>
</gene>